<protein>
    <submittedName>
        <fullName evidence="1">Uncharacterized protein</fullName>
    </submittedName>
</protein>
<evidence type="ECO:0000313" key="2">
    <source>
        <dbReference type="Proteomes" id="UP001162480"/>
    </source>
</evidence>
<name>A0AA36APV4_OCTVU</name>
<dbReference type="EMBL" id="OX597816">
    <property type="protein sequence ID" value="CAI9720150.1"/>
    <property type="molecule type" value="Genomic_DNA"/>
</dbReference>
<proteinExistence type="predicted"/>
<accession>A0AA36APV4</accession>
<dbReference type="AlphaFoldDB" id="A0AA36APV4"/>
<sequence>MVQAVKVDIFTVALIVVQPPISCSSAEIYAADADGDYDDEDTSNADVEDESENYLRIASKLKTPNSYFSSDAICRCHGYISDVTTKPDA</sequence>
<keyword evidence="2" id="KW-1185">Reference proteome</keyword>
<organism evidence="1 2">
    <name type="scientific">Octopus vulgaris</name>
    <name type="common">Common octopus</name>
    <dbReference type="NCBI Taxonomy" id="6645"/>
    <lineage>
        <taxon>Eukaryota</taxon>
        <taxon>Metazoa</taxon>
        <taxon>Spiralia</taxon>
        <taxon>Lophotrochozoa</taxon>
        <taxon>Mollusca</taxon>
        <taxon>Cephalopoda</taxon>
        <taxon>Coleoidea</taxon>
        <taxon>Octopodiformes</taxon>
        <taxon>Octopoda</taxon>
        <taxon>Incirrata</taxon>
        <taxon>Octopodidae</taxon>
        <taxon>Octopus</taxon>
    </lineage>
</organism>
<evidence type="ECO:0000313" key="1">
    <source>
        <dbReference type="EMBL" id="CAI9720150.1"/>
    </source>
</evidence>
<gene>
    <name evidence="1" type="ORF">OCTVUL_1B018201</name>
</gene>
<dbReference type="Proteomes" id="UP001162480">
    <property type="component" value="Chromosome 3"/>
</dbReference>
<reference evidence="1" key="1">
    <citation type="submission" date="2023-08" db="EMBL/GenBank/DDBJ databases">
        <authorList>
            <person name="Alioto T."/>
            <person name="Alioto T."/>
            <person name="Gomez Garrido J."/>
        </authorList>
    </citation>
    <scope>NUCLEOTIDE SEQUENCE</scope>
</reference>